<dbReference type="InterPro" id="IPR003010">
    <property type="entry name" value="C-N_Hydrolase"/>
</dbReference>
<feature type="transmembrane region" description="Helical" evidence="8">
    <location>
        <begin position="120"/>
        <end position="140"/>
    </location>
</feature>
<feature type="transmembrane region" description="Helical" evidence="8">
    <location>
        <begin position="460"/>
        <end position="480"/>
    </location>
</feature>
<evidence type="ECO:0000256" key="3">
    <source>
        <dbReference type="ARBA" id="ARBA00022679"/>
    </source>
</evidence>
<protein>
    <submittedName>
        <fullName evidence="10">Apolipoprotein N-acyltransferase</fullName>
    </submittedName>
</protein>
<keyword evidence="3" id="KW-0808">Transferase</keyword>
<keyword evidence="7" id="KW-0012">Acyltransferase</keyword>
<accession>A0ABN3ACZ9</accession>
<evidence type="ECO:0000256" key="2">
    <source>
        <dbReference type="ARBA" id="ARBA00022475"/>
    </source>
</evidence>
<dbReference type="Gene3D" id="3.60.110.10">
    <property type="entry name" value="Carbon-nitrogen hydrolase"/>
    <property type="match status" value="1"/>
</dbReference>
<comment type="subcellular location">
    <subcellularLocation>
        <location evidence="1">Cell membrane</location>
        <topology evidence="1">Multi-pass membrane protein</topology>
    </subcellularLocation>
</comment>
<keyword evidence="2" id="KW-1003">Cell membrane</keyword>
<dbReference type="InterPro" id="IPR045378">
    <property type="entry name" value="LNT_N"/>
</dbReference>
<feature type="domain" description="CN hydrolase" evidence="9">
    <location>
        <begin position="228"/>
        <end position="447"/>
    </location>
</feature>
<evidence type="ECO:0000313" key="10">
    <source>
        <dbReference type="EMBL" id="GAA2158692.1"/>
    </source>
</evidence>
<dbReference type="Pfam" id="PF00795">
    <property type="entry name" value="CN_hydrolase"/>
    <property type="match status" value="1"/>
</dbReference>
<reference evidence="10 11" key="1">
    <citation type="journal article" date="2019" name="Int. J. Syst. Evol. Microbiol.">
        <title>The Global Catalogue of Microorganisms (GCM) 10K type strain sequencing project: providing services to taxonomists for standard genome sequencing and annotation.</title>
        <authorList>
            <consortium name="The Broad Institute Genomics Platform"/>
            <consortium name="The Broad Institute Genome Sequencing Center for Infectious Disease"/>
            <person name="Wu L."/>
            <person name="Ma J."/>
        </authorList>
    </citation>
    <scope>NUCLEOTIDE SEQUENCE [LARGE SCALE GENOMIC DNA]</scope>
    <source>
        <strain evidence="10 11">JCM 13850</strain>
    </source>
</reference>
<feature type="transmembrane region" description="Helical" evidence="8">
    <location>
        <begin position="170"/>
        <end position="190"/>
    </location>
</feature>
<evidence type="ECO:0000256" key="7">
    <source>
        <dbReference type="ARBA" id="ARBA00023315"/>
    </source>
</evidence>
<dbReference type="Proteomes" id="UP001501020">
    <property type="component" value="Unassembled WGS sequence"/>
</dbReference>
<dbReference type="PANTHER" id="PTHR38686:SF1">
    <property type="entry name" value="APOLIPOPROTEIN N-ACYLTRANSFERASE"/>
    <property type="match status" value="1"/>
</dbReference>
<organism evidence="10 11">
    <name type="scientific">Actinomadura napierensis</name>
    <dbReference type="NCBI Taxonomy" id="267854"/>
    <lineage>
        <taxon>Bacteria</taxon>
        <taxon>Bacillati</taxon>
        <taxon>Actinomycetota</taxon>
        <taxon>Actinomycetes</taxon>
        <taxon>Streptosporangiales</taxon>
        <taxon>Thermomonosporaceae</taxon>
        <taxon>Actinomadura</taxon>
    </lineage>
</organism>
<dbReference type="SUPFAM" id="SSF56317">
    <property type="entry name" value="Carbon-nitrogen hydrolase"/>
    <property type="match status" value="1"/>
</dbReference>
<keyword evidence="5 8" id="KW-1133">Transmembrane helix</keyword>
<dbReference type="PANTHER" id="PTHR38686">
    <property type="entry name" value="APOLIPOPROTEIN N-ACYLTRANSFERASE"/>
    <property type="match status" value="1"/>
</dbReference>
<feature type="transmembrane region" description="Helical" evidence="8">
    <location>
        <begin position="21"/>
        <end position="47"/>
    </location>
</feature>
<feature type="transmembrane region" description="Helical" evidence="8">
    <location>
        <begin position="94"/>
        <end position="113"/>
    </location>
</feature>
<feature type="transmembrane region" description="Helical" evidence="8">
    <location>
        <begin position="197"/>
        <end position="216"/>
    </location>
</feature>
<dbReference type="PROSITE" id="PS50263">
    <property type="entry name" value="CN_HYDROLASE"/>
    <property type="match status" value="1"/>
</dbReference>
<sequence length="497" mass="52081">MDSLVPATRRRARAADARSMTVIVSTLLSSVLLLLGTGLHPVAWLTWLGPLPVLWLAPRVGGRAAFAAASLAWLAGQSRMWPYYLGTLKMPPPAAAGIIVGTALVFGVLALAFRRLLLRGFPLVAALTVPAGWAALEYALSLTAPHGAWLSLAYTQADVPPVVQTASLTGPWGITFLVMGVPAAVAAPAAPGAARRWRVLLAAALVLVLPLAYGGWRLRQPHDPSRATVTLLDTDRPDDTIDLATPQGRDLLHRYLTAIRATAPARAVVLPEKTFAADETTLPALTGPVARLAAERHEDIVAGLVLTTAGTARNAALGIRADGGPPVLYFKHHMIPGLEDGLAPGSDLAFLSPGRGLVICKDLDFPGLVRAYRARGATVLYAPAWDFTGDGRLHGRMALVRGVESGLSVARAARAGTLVVSDPYGRVLAGRATGGPGFTSVTAALPVRGVRTVYSRFGDWFAWLCALLLVAGLSGTSLIYRRCAADAATATADPMTA</sequence>
<evidence type="ECO:0000256" key="5">
    <source>
        <dbReference type="ARBA" id="ARBA00022989"/>
    </source>
</evidence>
<dbReference type="Pfam" id="PF20154">
    <property type="entry name" value="LNT_N"/>
    <property type="match status" value="1"/>
</dbReference>
<comment type="caution">
    <text evidence="10">The sequence shown here is derived from an EMBL/GenBank/DDBJ whole genome shotgun (WGS) entry which is preliminary data.</text>
</comment>
<name>A0ABN3ACZ9_9ACTN</name>
<evidence type="ECO:0000256" key="6">
    <source>
        <dbReference type="ARBA" id="ARBA00023136"/>
    </source>
</evidence>
<gene>
    <name evidence="10" type="ORF">GCM10009727_69670</name>
</gene>
<dbReference type="InterPro" id="IPR036526">
    <property type="entry name" value="C-N_Hydrolase_sf"/>
</dbReference>
<dbReference type="EMBL" id="BAAAMR010000081">
    <property type="protein sequence ID" value="GAA2158692.1"/>
    <property type="molecule type" value="Genomic_DNA"/>
</dbReference>
<keyword evidence="11" id="KW-1185">Reference proteome</keyword>
<dbReference type="InterPro" id="IPR004563">
    <property type="entry name" value="Apolipo_AcylTrfase"/>
</dbReference>
<evidence type="ECO:0000256" key="8">
    <source>
        <dbReference type="SAM" id="Phobius"/>
    </source>
</evidence>
<keyword evidence="6 8" id="KW-0472">Membrane</keyword>
<evidence type="ECO:0000256" key="4">
    <source>
        <dbReference type="ARBA" id="ARBA00022692"/>
    </source>
</evidence>
<proteinExistence type="predicted"/>
<evidence type="ECO:0000313" key="11">
    <source>
        <dbReference type="Proteomes" id="UP001501020"/>
    </source>
</evidence>
<evidence type="ECO:0000256" key="1">
    <source>
        <dbReference type="ARBA" id="ARBA00004651"/>
    </source>
</evidence>
<keyword evidence="4 8" id="KW-0812">Transmembrane</keyword>
<evidence type="ECO:0000259" key="9">
    <source>
        <dbReference type="PROSITE" id="PS50263"/>
    </source>
</evidence>